<name>A0A261EQ71_9BIFI</name>
<dbReference type="InterPro" id="IPR027417">
    <property type="entry name" value="P-loop_NTPase"/>
</dbReference>
<comment type="caution">
    <text evidence="1">The sequence shown here is derived from an EMBL/GenBank/DDBJ whole genome shotgun (WGS) entry which is preliminary data.</text>
</comment>
<accession>A0A261EQ71</accession>
<dbReference type="Pfam" id="PF12846">
    <property type="entry name" value="AAA_10"/>
    <property type="match status" value="1"/>
</dbReference>
<dbReference type="Proteomes" id="UP000216454">
    <property type="component" value="Unassembled WGS sequence"/>
</dbReference>
<dbReference type="SUPFAM" id="SSF52540">
    <property type="entry name" value="P-loop containing nucleoside triphosphate hydrolases"/>
    <property type="match status" value="1"/>
</dbReference>
<keyword evidence="1" id="KW-0540">Nuclease</keyword>
<proteinExistence type="predicted"/>
<dbReference type="OrthoDB" id="5125659at2"/>
<sequence>MARGDGFDSPESFISPHTEYGLLRSTDPMRTVWLWAEIPMELPLLDGASDTQRVNAAHQFGVFFEGLASQVTVSGMRYRSLLKSQYRRFHMLACSFPRQYEPPRIMRGSALGQWQAEAYRRMTVQDSCAFIGVPLYTGGDPLMHGNHKPRLMRRIMRSVDRMAYGLQNGAAQFEEYLADAKEIEQVMLRAGFLPFTQMYETDPGRFERNVARMKSWWCLSASNALPVMAETDHMHLFPDTLSAASAQNMFDDDIPCSQWHIPRSYPASVCFAQSSDFDSNSLSDPGNLWAGRLLEVATGGGANAVGVSVRATVEPSKITESEIRRNDRAVNETMRERWSKGQEATGDMEDAAENLDLQKRVYRHRDVPPTLTDLSVAVLAAGSDEQPAKNAVRSLGAVPGIDFVNMSTGYEQLMGFKSMCPCSPVTYTPYQMHWSANMLAGAGVASMAKGGDPQGALLGFTEANRQPVYIGTTTVQDEDRKPFFVIIGDTGTGKSMALVSLFAQWSMIPSRSGGGNTPCVLINPKQGNDFEDAVRALGGDVRRMDSDMADGTFDPLNVLDEPEQAKNMATIMLASILNPEGGADFETSIAAMLTYGIRHGARCCGIALRMAWEAWHEQREDALDLPRETGAVWDSIRRGLSSYRMLRLIIGTSDKLEPLRVSQNLTLINAGEQNLVPDDKGGRTVTGRIQSWVLRMAVLGAGAAVRGRDGMVGLDEAWVAMGGDKGAGSTLEQWARLARSQRFTPVLASQKVQEFIDAGLVGGISRALLLALDNPPERDGTVSPAKQALRLLQIDDAGGRILGRMTQDPVLGNGEPNYASLKVIRTAVRDPAHPGVARQRVVRGSVGYFVDLKNPPLPVEVSVSPRLLEQISTTATDVLAREAAKRGNGNNGKD</sequence>
<organism evidence="1 2">
    <name type="scientific">Pseudoscardovia suis</name>
    <dbReference type="NCBI Taxonomy" id="987063"/>
    <lineage>
        <taxon>Bacteria</taxon>
        <taxon>Bacillati</taxon>
        <taxon>Actinomycetota</taxon>
        <taxon>Actinomycetes</taxon>
        <taxon>Bifidobacteriales</taxon>
        <taxon>Bifidobacteriaceae</taxon>
        <taxon>Pseudoscardovia</taxon>
    </lineage>
</organism>
<keyword evidence="2" id="KW-1185">Reference proteome</keyword>
<dbReference type="Gene3D" id="3.40.50.300">
    <property type="entry name" value="P-loop containing nucleotide triphosphate hydrolases"/>
    <property type="match status" value="1"/>
</dbReference>
<evidence type="ECO:0000313" key="2">
    <source>
        <dbReference type="Proteomes" id="UP000216454"/>
    </source>
</evidence>
<dbReference type="RefSeq" id="WP_094691967.1">
    <property type="nucleotide sequence ID" value="NZ_MWWQ01000019.1"/>
</dbReference>
<keyword evidence="1" id="KW-0378">Hydrolase</keyword>
<dbReference type="EMBL" id="MWWQ01000019">
    <property type="protein sequence ID" value="OZG48836.1"/>
    <property type="molecule type" value="Genomic_DNA"/>
</dbReference>
<dbReference type="AlphaFoldDB" id="A0A261EQ71"/>
<gene>
    <name evidence="1" type="ORF">PSSU_1660</name>
</gene>
<protein>
    <submittedName>
        <fullName evidence="1">Homing endonuclease</fullName>
    </submittedName>
</protein>
<evidence type="ECO:0000313" key="1">
    <source>
        <dbReference type="EMBL" id="OZG48836.1"/>
    </source>
</evidence>
<reference evidence="1 2" key="1">
    <citation type="journal article" date="2017" name="BMC Genomics">
        <title>Comparative genomic and phylogenomic analyses of the Bifidobacteriaceae family.</title>
        <authorList>
            <person name="Lugli G.A."/>
            <person name="Milani C."/>
            <person name="Turroni F."/>
            <person name="Duranti S."/>
            <person name="Mancabelli L."/>
            <person name="Mangifesta M."/>
            <person name="Ferrario C."/>
            <person name="Modesto M."/>
            <person name="Mattarelli P."/>
            <person name="Jiri K."/>
            <person name="van Sinderen D."/>
            <person name="Ventura M."/>
        </authorList>
    </citation>
    <scope>NUCLEOTIDE SEQUENCE [LARGE SCALE GENOMIC DNA]</scope>
    <source>
        <strain evidence="1 2">DSM 24744</strain>
    </source>
</reference>
<keyword evidence="1" id="KW-0255">Endonuclease</keyword>
<dbReference type="GO" id="GO:0004519">
    <property type="term" value="F:endonuclease activity"/>
    <property type="evidence" value="ECO:0007669"/>
    <property type="project" value="UniProtKB-KW"/>
</dbReference>